<dbReference type="EMBL" id="JAHXPT010000004">
    <property type="protein sequence ID" value="MBW6409856.1"/>
    <property type="molecule type" value="Genomic_DNA"/>
</dbReference>
<organism evidence="3 4">
    <name type="scientific">Clostridium weizhouense</name>
    <dbReference type="NCBI Taxonomy" id="2859781"/>
    <lineage>
        <taxon>Bacteria</taxon>
        <taxon>Bacillati</taxon>
        <taxon>Bacillota</taxon>
        <taxon>Clostridia</taxon>
        <taxon>Eubacteriales</taxon>
        <taxon>Clostridiaceae</taxon>
        <taxon>Clostridium</taxon>
    </lineage>
</organism>
<comment type="similarity">
    <text evidence="1">Belongs to the flavoredoxin family.</text>
</comment>
<dbReference type="Proteomes" id="UP001519921">
    <property type="component" value="Unassembled WGS sequence"/>
</dbReference>
<dbReference type="SUPFAM" id="SSF50475">
    <property type="entry name" value="FMN-binding split barrel"/>
    <property type="match status" value="1"/>
</dbReference>
<proteinExistence type="inferred from homology"/>
<evidence type="ECO:0000259" key="2">
    <source>
        <dbReference type="Pfam" id="PF01613"/>
    </source>
</evidence>
<evidence type="ECO:0000313" key="3">
    <source>
        <dbReference type="EMBL" id="MBW6409856.1"/>
    </source>
</evidence>
<dbReference type="Gene3D" id="2.30.110.10">
    <property type="entry name" value="Electron Transport, Fmn-binding Protein, Chain A"/>
    <property type="match status" value="1"/>
</dbReference>
<dbReference type="PANTHER" id="PTHR43567:SF5">
    <property type="entry name" value="HYPOTHETICAL CYTOSOLIC PROTEIN"/>
    <property type="match status" value="1"/>
</dbReference>
<gene>
    <name evidence="3" type="ORF">KYD98_07105</name>
</gene>
<keyword evidence="4" id="KW-1185">Reference proteome</keyword>
<accession>A0ABS7AN75</accession>
<dbReference type="InterPro" id="IPR002563">
    <property type="entry name" value="Flavin_Rdtase-like_dom"/>
</dbReference>
<feature type="domain" description="Flavin reductase like" evidence="2">
    <location>
        <begin position="21"/>
        <end position="163"/>
    </location>
</feature>
<evidence type="ECO:0000313" key="4">
    <source>
        <dbReference type="Proteomes" id="UP001519921"/>
    </source>
</evidence>
<name>A0ABS7AN75_9CLOT</name>
<protein>
    <submittedName>
        <fullName evidence="3">Flavin reductase family protein</fullName>
    </submittedName>
</protein>
<evidence type="ECO:0000256" key="1">
    <source>
        <dbReference type="ARBA" id="ARBA00038054"/>
    </source>
</evidence>
<comment type="caution">
    <text evidence="3">The sequence shown here is derived from an EMBL/GenBank/DDBJ whole genome shotgun (WGS) entry which is preliminary data.</text>
</comment>
<reference evidence="3 4" key="1">
    <citation type="submission" date="2021-07" db="EMBL/GenBank/DDBJ databases">
        <title>Clostridium weizhouense sp. nov., an anaerobic bacterium isolated from activated sludge of Petroleum wastewater.</title>
        <authorList>
            <person name="Li Q."/>
        </authorList>
    </citation>
    <scope>NUCLEOTIDE SEQUENCE [LARGE SCALE GENOMIC DNA]</scope>
    <source>
        <strain evidence="3 4">YB-6</strain>
    </source>
</reference>
<dbReference type="Pfam" id="PF01613">
    <property type="entry name" value="Flavin_Reduct"/>
    <property type="match status" value="1"/>
</dbReference>
<dbReference type="RefSeq" id="WP_219778914.1">
    <property type="nucleotide sequence ID" value="NZ_JAHXPT010000004.1"/>
</dbReference>
<dbReference type="InterPro" id="IPR052174">
    <property type="entry name" value="Flavoredoxin"/>
</dbReference>
<dbReference type="PANTHER" id="PTHR43567">
    <property type="entry name" value="FLAVOREDOXIN-RELATED-RELATED"/>
    <property type="match status" value="1"/>
</dbReference>
<dbReference type="InterPro" id="IPR012349">
    <property type="entry name" value="Split_barrel_FMN-bd"/>
</dbReference>
<sequence>MKDTFTDGLEISMDNLYKTGAFLTAGDEKKANTMTISWGTIGYIWRRPIFMALVRETRYTKEFLDSGESYTVSVPYDGTMKEELAICGTKSGRDIDKEKEGNIKFIPGKKVKTPIVDGCNKYYECKIMFKQSMDFDTLDEEIKQKFYGVGESKHVLYFGEIVEDYTK</sequence>